<dbReference type="CDD" id="cd18793">
    <property type="entry name" value="SF2_C_SNF"/>
    <property type="match status" value="1"/>
</dbReference>
<dbReference type="GO" id="GO:0008094">
    <property type="term" value="F:ATP-dependent activity, acting on DNA"/>
    <property type="evidence" value="ECO:0007669"/>
    <property type="project" value="TreeGrafter"/>
</dbReference>
<evidence type="ECO:0000256" key="7">
    <source>
        <dbReference type="PROSITE-ProRule" id="PRU00175"/>
    </source>
</evidence>
<protein>
    <submittedName>
        <fullName evidence="12">Uncharacterized protein</fullName>
    </submittedName>
</protein>
<dbReference type="PROSITE" id="PS50089">
    <property type="entry name" value="ZF_RING_2"/>
    <property type="match status" value="1"/>
</dbReference>
<dbReference type="GO" id="GO:0016787">
    <property type="term" value="F:hydrolase activity"/>
    <property type="evidence" value="ECO:0007669"/>
    <property type="project" value="UniProtKB-KW"/>
</dbReference>
<evidence type="ECO:0000256" key="4">
    <source>
        <dbReference type="ARBA" id="ARBA00022801"/>
    </source>
</evidence>
<gene>
    <name evidence="12" type="ORF">K470DRAFT_257950</name>
</gene>
<proteinExistence type="predicted"/>
<evidence type="ECO:0000256" key="5">
    <source>
        <dbReference type="ARBA" id="ARBA00022833"/>
    </source>
</evidence>
<dbReference type="GO" id="GO:0005524">
    <property type="term" value="F:ATP binding"/>
    <property type="evidence" value="ECO:0007669"/>
    <property type="project" value="UniProtKB-KW"/>
</dbReference>
<accession>A0A6A7BZU8</accession>
<dbReference type="PROSITE" id="PS51192">
    <property type="entry name" value="HELICASE_ATP_BIND_1"/>
    <property type="match status" value="1"/>
</dbReference>
<evidence type="ECO:0000313" key="13">
    <source>
        <dbReference type="Proteomes" id="UP000799421"/>
    </source>
</evidence>
<evidence type="ECO:0000256" key="2">
    <source>
        <dbReference type="ARBA" id="ARBA00022741"/>
    </source>
</evidence>
<dbReference type="AlphaFoldDB" id="A0A6A7BZU8"/>
<sequence>MLTANQVDLCELHAYEPRKYCEALSGSLISSSTQTIKAINLGLSQIMTTTTYPISNERSTNATSIGSPVFANHGATMTPSPKVNLSRQCRAIATGDEEMPAGPITPSKRRLSNDTFNNAKHPKRAKTEVIEILSDEENDPQTDNIDPQHANIEVISEQDALKKRPSPSPPAEKPTICIGALKGTANLSHFPLITPRQRALFGSTNWPPYHLTLSHDEKAPGRVIHILSKEGTNLGTLDKDLAGGIVPLLRGAKINNSRFKLYMPPRKRDGDEVPGGVCSVKVEISVCVFVDMGMVEQVGRFLAQKKLWLVNPADAGFAGVGRYVNPQGERPLGGWRRVDKKEWGERDAKTIFDEMTLHADVVEREPKGDVVRTGMLPHQKRALGFLMMREEGGLGLWRLDGQGVWWHEITGMRVHREPMALRGGILADAMGLGKTLSILSLVGETLEEGRKFEKWKGEGEGKGEKVKSRATLIVCPKSVLANWQMQIVAHLYTDKVRVYTYHGSNRLENVRELAGCDVVLTTYNTLATEIAAGKALGEIEWFRIVLDEAHSIRNSATKVNKACCSLEGLNRWAVTGTPVQNGLEDMGALVKFLRVYPFDGVGMWRKYMTDPLKEGRPSAVSNLRTLVDSMTMRRLKETIKLEEKTEETIFLEFSDQEREMYSRIPGNVQATLRKISKKGRKLTGGEVTEVLLLISKLRLFCAHGLDLLKEEDRKSIGGDNATSELTEAGAYDFLALARESSQDFCDICEGKIPSEDKGHDSVTPEDNDPDDGDIMGYLNVCRHLICGKCIEQYKNCTEHYTAGDTITCPVCEAPGIQSRLFILSRTKVIAMQRQASSRKGKKPAPKTYCGPSPKVRALLQELAQSAEESGSLPAGSPRIKSVVFSAWTSNLDLIGIALDKAKISFVRLDGTMTVSQRTKVMDKFATDDSVTVILASIGAGGQGLNFTAANKVYVMEPQFNPGVEMQAVDRVHRLGQKRAVRVVRYIMSGSIEERVVEVQQLKRDAARLAMDGKKGDIENGRLEQLTVLFR</sequence>
<keyword evidence="1" id="KW-0479">Metal-binding</keyword>
<feature type="domain" description="Helicase ATP-binding" evidence="10">
    <location>
        <begin position="415"/>
        <end position="596"/>
    </location>
</feature>
<dbReference type="SUPFAM" id="SSF52540">
    <property type="entry name" value="P-loop containing nucleoside triphosphate hydrolases"/>
    <property type="match status" value="2"/>
</dbReference>
<keyword evidence="13" id="KW-1185">Reference proteome</keyword>
<keyword evidence="5" id="KW-0862">Zinc</keyword>
<dbReference type="InterPro" id="IPR014001">
    <property type="entry name" value="Helicase_ATP-bd"/>
</dbReference>
<dbReference type="InterPro" id="IPR001650">
    <property type="entry name" value="Helicase_C-like"/>
</dbReference>
<keyword evidence="4" id="KW-0378">Hydrolase</keyword>
<dbReference type="CDD" id="cd18008">
    <property type="entry name" value="DEXDc_SHPRH-like"/>
    <property type="match status" value="1"/>
</dbReference>
<feature type="domain" description="Helicase C-terminal" evidence="11">
    <location>
        <begin position="871"/>
        <end position="1021"/>
    </location>
</feature>
<dbReference type="PANTHER" id="PTHR45626:SF52">
    <property type="entry name" value="SINGLE-STRANDED DNA-DEPENDENT ATPASE (EUROFUNG)"/>
    <property type="match status" value="1"/>
</dbReference>
<keyword evidence="6" id="KW-0067">ATP-binding</keyword>
<dbReference type="SMART" id="SM00490">
    <property type="entry name" value="HELICc"/>
    <property type="match status" value="1"/>
</dbReference>
<dbReference type="SUPFAM" id="SSF57850">
    <property type="entry name" value="RING/U-box"/>
    <property type="match status" value="1"/>
</dbReference>
<feature type="domain" description="RING-type" evidence="9">
    <location>
        <begin position="745"/>
        <end position="812"/>
    </location>
</feature>
<dbReference type="OrthoDB" id="448448at2759"/>
<dbReference type="Pfam" id="PF00176">
    <property type="entry name" value="SNF2-rel_dom"/>
    <property type="match status" value="1"/>
</dbReference>
<feature type="region of interest" description="Disordered" evidence="8">
    <location>
        <begin position="97"/>
        <end position="124"/>
    </location>
</feature>
<dbReference type="GO" id="GO:0006281">
    <property type="term" value="P:DNA repair"/>
    <property type="evidence" value="ECO:0007669"/>
    <property type="project" value="TreeGrafter"/>
</dbReference>
<dbReference type="InterPro" id="IPR001841">
    <property type="entry name" value="Znf_RING"/>
</dbReference>
<evidence type="ECO:0000259" key="11">
    <source>
        <dbReference type="PROSITE" id="PS51194"/>
    </source>
</evidence>
<dbReference type="GO" id="GO:0008270">
    <property type="term" value="F:zinc ion binding"/>
    <property type="evidence" value="ECO:0007669"/>
    <property type="project" value="UniProtKB-KW"/>
</dbReference>
<dbReference type="PANTHER" id="PTHR45626">
    <property type="entry name" value="TRANSCRIPTION TERMINATION FACTOR 2-RELATED"/>
    <property type="match status" value="1"/>
</dbReference>
<evidence type="ECO:0000259" key="9">
    <source>
        <dbReference type="PROSITE" id="PS50089"/>
    </source>
</evidence>
<dbReference type="PROSITE" id="PS00518">
    <property type="entry name" value="ZF_RING_1"/>
    <property type="match status" value="1"/>
</dbReference>
<dbReference type="Gene3D" id="3.40.50.10810">
    <property type="entry name" value="Tandem AAA-ATPase domain"/>
    <property type="match status" value="1"/>
</dbReference>
<dbReference type="GO" id="GO:0005634">
    <property type="term" value="C:nucleus"/>
    <property type="evidence" value="ECO:0007669"/>
    <property type="project" value="TreeGrafter"/>
</dbReference>
<evidence type="ECO:0000256" key="8">
    <source>
        <dbReference type="SAM" id="MobiDB-lite"/>
    </source>
</evidence>
<dbReference type="InterPro" id="IPR017907">
    <property type="entry name" value="Znf_RING_CS"/>
</dbReference>
<organism evidence="12 13">
    <name type="scientific">Piedraia hortae CBS 480.64</name>
    <dbReference type="NCBI Taxonomy" id="1314780"/>
    <lineage>
        <taxon>Eukaryota</taxon>
        <taxon>Fungi</taxon>
        <taxon>Dikarya</taxon>
        <taxon>Ascomycota</taxon>
        <taxon>Pezizomycotina</taxon>
        <taxon>Dothideomycetes</taxon>
        <taxon>Dothideomycetidae</taxon>
        <taxon>Capnodiales</taxon>
        <taxon>Piedraiaceae</taxon>
        <taxon>Piedraia</taxon>
    </lineage>
</organism>
<dbReference type="EMBL" id="MU005981">
    <property type="protein sequence ID" value="KAF2860497.1"/>
    <property type="molecule type" value="Genomic_DNA"/>
</dbReference>
<dbReference type="PROSITE" id="PS51194">
    <property type="entry name" value="HELICASE_CTER"/>
    <property type="match status" value="1"/>
</dbReference>
<reference evidence="12" key="1">
    <citation type="journal article" date="2020" name="Stud. Mycol.">
        <title>101 Dothideomycetes genomes: a test case for predicting lifestyles and emergence of pathogens.</title>
        <authorList>
            <person name="Haridas S."/>
            <person name="Albert R."/>
            <person name="Binder M."/>
            <person name="Bloem J."/>
            <person name="Labutti K."/>
            <person name="Salamov A."/>
            <person name="Andreopoulos B."/>
            <person name="Baker S."/>
            <person name="Barry K."/>
            <person name="Bills G."/>
            <person name="Bluhm B."/>
            <person name="Cannon C."/>
            <person name="Castanera R."/>
            <person name="Culley D."/>
            <person name="Daum C."/>
            <person name="Ezra D."/>
            <person name="Gonzalez J."/>
            <person name="Henrissat B."/>
            <person name="Kuo A."/>
            <person name="Liang C."/>
            <person name="Lipzen A."/>
            <person name="Lutzoni F."/>
            <person name="Magnuson J."/>
            <person name="Mondo S."/>
            <person name="Nolan M."/>
            <person name="Ohm R."/>
            <person name="Pangilinan J."/>
            <person name="Park H.-J."/>
            <person name="Ramirez L."/>
            <person name="Alfaro M."/>
            <person name="Sun H."/>
            <person name="Tritt A."/>
            <person name="Yoshinaga Y."/>
            <person name="Zwiers L.-H."/>
            <person name="Turgeon B."/>
            <person name="Goodwin S."/>
            <person name="Spatafora J."/>
            <person name="Crous P."/>
            <person name="Grigoriev I."/>
        </authorList>
    </citation>
    <scope>NUCLEOTIDE SEQUENCE</scope>
    <source>
        <strain evidence="12">CBS 480.64</strain>
    </source>
</reference>
<dbReference type="Pfam" id="PF00271">
    <property type="entry name" value="Helicase_C"/>
    <property type="match status" value="1"/>
</dbReference>
<dbReference type="InterPro" id="IPR027417">
    <property type="entry name" value="P-loop_NTPase"/>
</dbReference>
<keyword evidence="3 7" id="KW-0863">Zinc-finger</keyword>
<evidence type="ECO:0000256" key="1">
    <source>
        <dbReference type="ARBA" id="ARBA00022723"/>
    </source>
</evidence>
<name>A0A6A7BZU8_9PEZI</name>
<dbReference type="InterPro" id="IPR049730">
    <property type="entry name" value="SNF2/RAD54-like_C"/>
</dbReference>
<keyword evidence="2" id="KW-0547">Nucleotide-binding</keyword>
<evidence type="ECO:0000256" key="3">
    <source>
        <dbReference type="ARBA" id="ARBA00022771"/>
    </source>
</evidence>
<evidence type="ECO:0000256" key="6">
    <source>
        <dbReference type="ARBA" id="ARBA00022840"/>
    </source>
</evidence>
<dbReference type="Proteomes" id="UP000799421">
    <property type="component" value="Unassembled WGS sequence"/>
</dbReference>
<dbReference type="InterPro" id="IPR050628">
    <property type="entry name" value="SNF2_RAD54_helicase_TF"/>
</dbReference>
<evidence type="ECO:0000259" key="10">
    <source>
        <dbReference type="PROSITE" id="PS51192"/>
    </source>
</evidence>
<dbReference type="SMART" id="SM00487">
    <property type="entry name" value="DEXDc"/>
    <property type="match status" value="1"/>
</dbReference>
<dbReference type="Gene3D" id="3.40.50.300">
    <property type="entry name" value="P-loop containing nucleotide triphosphate hydrolases"/>
    <property type="match status" value="1"/>
</dbReference>
<evidence type="ECO:0000313" key="12">
    <source>
        <dbReference type="EMBL" id="KAF2860497.1"/>
    </source>
</evidence>
<dbReference type="InterPro" id="IPR000330">
    <property type="entry name" value="SNF2_N"/>
</dbReference>
<dbReference type="InterPro" id="IPR038718">
    <property type="entry name" value="SNF2-like_sf"/>
</dbReference>